<reference evidence="4 5" key="1">
    <citation type="journal article" date="2019" name="Int. J. Syst. Evol. Microbiol.">
        <title>The Global Catalogue of Microorganisms (GCM) 10K type strain sequencing project: providing services to taxonomists for standard genome sequencing and annotation.</title>
        <authorList>
            <consortium name="The Broad Institute Genomics Platform"/>
            <consortium name="The Broad Institute Genome Sequencing Center for Infectious Disease"/>
            <person name="Wu L."/>
            <person name="Ma J."/>
        </authorList>
    </citation>
    <scope>NUCLEOTIDE SEQUENCE [LARGE SCALE GENOMIC DNA]</scope>
    <source>
        <strain evidence="4 5">JCM 9088</strain>
    </source>
</reference>
<evidence type="ECO:0000259" key="3">
    <source>
        <dbReference type="Pfam" id="PF01035"/>
    </source>
</evidence>
<dbReference type="RefSeq" id="WP_344499973.1">
    <property type="nucleotide sequence ID" value="NZ_BAAAUD010000062.1"/>
</dbReference>
<keyword evidence="5" id="KW-1185">Reference proteome</keyword>
<evidence type="ECO:0000313" key="5">
    <source>
        <dbReference type="Proteomes" id="UP001500403"/>
    </source>
</evidence>
<comment type="similarity">
    <text evidence="2">Belongs to the MGMT family.</text>
</comment>
<comment type="miscellaneous">
    <text evidence="2">This enzyme catalyzes only one turnover and therefore is not strictly catalytic. According to one definition, an enzyme is a biocatalyst that acts repeatedly and over many reaction cycles.</text>
</comment>
<comment type="subcellular location">
    <subcellularLocation>
        <location evidence="2">Cytoplasm</location>
    </subcellularLocation>
</comment>
<dbReference type="InterPro" id="IPR036217">
    <property type="entry name" value="MethylDNA_cys_MeTrfase_DNAb"/>
</dbReference>
<dbReference type="SUPFAM" id="SSF46767">
    <property type="entry name" value="Methylated DNA-protein cysteine methyltransferase, C-terminal domain"/>
    <property type="match status" value="1"/>
</dbReference>
<keyword evidence="1 2" id="KW-0227">DNA damage</keyword>
<dbReference type="PANTHER" id="PTHR10815">
    <property type="entry name" value="METHYLATED-DNA--PROTEIN-CYSTEINE METHYLTRANSFERASE"/>
    <property type="match status" value="1"/>
</dbReference>
<gene>
    <name evidence="4" type="ORF">GCM10010446_63070</name>
</gene>
<dbReference type="Proteomes" id="UP001500403">
    <property type="component" value="Unassembled WGS sequence"/>
</dbReference>
<dbReference type="NCBIfam" id="TIGR00589">
    <property type="entry name" value="ogt"/>
    <property type="match status" value="1"/>
</dbReference>
<dbReference type="EC" id="2.1.1.63" evidence="2"/>
<feature type="domain" description="Methylated-DNA-[protein]-cysteine S-methyltransferase DNA binding" evidence="3">
    <location>
        <begin position="87"/>
        <end position="166"/>
    </location>
</feature>
<evidence type="ECO:0000256" key="2">
    <source>
        <dbReference type="HAMAP-Rule" id="MF_00772"/>
    </source>
</evidence>
<proteinExistence type="inferred from homology"/>
<dbReference type="InterPro" id="IPR036388">
    <property type="entry name" value="WH-like_DNA-bd_sf"/>
</dbReference>
<dbReference type="Gene3D" id="3.30.160.70">
    <property type="entry name" value="Methylated DNA-protein cysteine methyltransferase domain"/>
    <property type="match status" value="1"/>
</dbReference>
<comment type="function">
    <text evidence="2">Involved in the cellular defense against the biological effects of O6-methylguanine (O6-MeG) and O4-methylthymine (O4-MeT) in DNA. Repairs the methylated nucleobase in DNA by stoichiometrically transferring the methyl group to a cysteine residue in the enzyme. This is a suicide reaction: the enzyme is irreversibly inactivated.</text>
</comment>
<evidence type="ECO:0000256" key="1">
    <source>
        <dbReference type="ARBA" id="ARBA00022763"/>
    </source>
</evidence>
<evidence type="ECO:0000313" key="4">
    <source>
        <dbReference type="EMBL" id="GAA2968511.1"/>
    </source>
</evidence>
<comment type="catalytic activity">
    <reaction evidence="2">
        <text>a 4-O-methyl-thymidine in DNA + L-cysteinyl-[protein] = a thymidine in DNA + S-methyl-L-cysteinyl-[protein]</text>
        <dbReference type="Rhea" id="RHEA:53428"/>
        <dbReference type="Rhea" id="RHEA-COMP:10131"/>
        <dbReference type="Rhea" id="RHEA-COMP:10132"/>
        <dbReference type="Rhea" id="RHEA-COMP:13555"/>
        <dbReference type="Rhea" id="RHEA-COMP:13556"/>
        <dbReference type="ChEBI" id="CHEBI:29950"/>
        <dbReference type="ChEBI" id="CHEBI:82612"/>
        <dbReference type="ChEBI" id="CHEBI:137386"/>
        <dbReference type="ChEBI" id="CHEBI:137387"/>
        <dbReference type="EC" id="2.1.1.63"/>
    </reaction>
</comment>
<sequence length="180" mass="18726">MTLYATVDSPLGELLLVGEESATAVGGTALASLSVPGQKGGVAVGDVPDGWRRGPGAFEEIARQVRAYFDGELTRFDLKYAGGAGTDFQRRVWEALETIPYGTTTSYGKLAERIGVPRAGVRALGTAIGRNPLLVVRPCHRVIGADGSLTGYAGGLERKRQLLELELEGVGAAGVAGARA</sequence>
<dbReference type="InterPro" id="IPR014048">
    <property type="entry name" value="MethylDNA_cys_MeTrfase_DNA-bd"/>
</dbReference>
<dbReference type="SUPFAM" id="SSF53155">
    <property type="entry name" value="Methylated DNA-protein cysteine methyltransferase domain"/>
    <property type="match status" value="1"/>
</dbReference>
<protein>
    <recommendedName>
        <fullName evidence="2">Methylated-DNA--protein-cysteine methyltransferase</fullName>
        <ecNumber evidence="2">2.1.1.63</ecNumber>
    </recommendedName>
    <alternativeName>
        <fullName evidence="2">6-O-methylguanine-DNA methyltransferase</fullName>
        <shortName evidence="2">MGMT</shortName>
    </alternativeName>
    <alternativeName>
        <fullName evidence="2">O-6-methylguanine-DNA-alkyltransferase</fullName>
    </alternativeName>
</protein>
<dbReference type="InterPro" id="IPR036631">
    <property type="entry name" value="MGMT_N_sf"/>
</dbReference>
<keyword evidence="2" id="KW-0234">DNA repair</keyword>
<dbReference type="Pfam" id="PF01035">
    <property type="entry name" value="DNA_binding_1"/>
    <property type="match status" value="1"/>
</dbReference>
<keyword evidence="2" id="KW-0489">Methyltransferase</keyword>
<dbReference type="CDD" id="cd06445">
    <property type="entry name" value="ATase"/>
    <property type="match status" value="1"/>
</dbReference>
<dbReference type="EMBL" id="BAAAUD010000062">
    <property type="protein sequence ID" value="GAA2968511.1"/>
    <property type="molecule type" value="Genomic_DNA"/>
</dbReference>
<keyword evidence="2" id="KW-0963">Cytoplasm</keyword>
<dbReference type="InterPro" id="IPR023546">
    <property type="entry name" value="MGMT"/>
</dbReference>
<comment type="catalytic activity">
    <reaction evidence="2">
        <text>a 6-O-methyl-2'-deoxyguanosine in DNA + L-cysteinyl-[protein] = S-methyl-L-cysteinyl-[protein] + a 2'-deoxyguanosine in DNA</text>
        <dbReference type="Rhea" id="RHEA:24000"/>
        <dbReference type="Rhea" id="RHEA-COMP:10131"/>
        <dbReference type="Rhea" id="RHEA-COMP:10132"/>
        <dbReference type="Rhea" id="RHEA-COMP:11367"/>
        <dbReference type="Rhea" id="RHEA-COMP:11368"/>
        <dbReference type="ChEBI" id="CHEBI:29950"/>
        <dbReference type="ChEBI" id="CHEBI:82612"/>
        <dbReference type="ChEBI" id="CHEBI:85445"/>
        <dbReference type="ChEBI" id="CHEBI:85448"/>
        <dbReference type="EC" id="2.1.1.63"/>
    </reaction>
</comment>
<dbReference type="HAMAP" id="MF_00772">
    <property type="entry name" value="OGT"/>
    <property type="match status" value="1"/>
</dbReference>
<dbReference type="Gene3D" id="1.10.10.10">
    <property type="entry name" value="Winged helix-like DNA-binding domain superfamily/Winged helix DNA-binding domain"/>
    <property type="match status" value="1"/>
</dbReference>
<name>A0ABN3XMC1_9ACTN</name>
<feature type="active site" description="Nucleophile; methyl group acceptor" evidence="2">
    <location>
        <position position="139"/>
    </location>
</feature>
<comment type="caution">
    <text evidence="4">The sequence shown here is derived from an EMBL/GenBank/DDBJ whole genome shotgun (WGS) entry which is preliminary data.</text>
</comment>
<keyword evidence="2" id="KW-0808">Transferase</keyword>
<organism evidence="4 5">
    <name type="scientific">Streptomyces enissocaesilis</name>
    <dbReference type="NCBI Taxonomy" id="332589"/>
    <lineage>
        <taxon>Bacteria</taxon>
        <taxon>Bacillati</taxon>
        <taxon>Actinomycetota</taxon>
        <taxon>Actinomycetes</taxon>
        <taxon>Kitasatosporales</taxon>
        <taxon>Streptomycetaceae</taxon>
        <taxon>Streptomyces</taxon>
        <taxon>Streptomyces rochei group</taxon>
    </lineage>
</organism>
<accession>A0ABN3XMC1</accession>
<dbReference type="PANTHER" id="PTHR10815:SF5">
    <property type="entry name" value="METHYLATED-DNA--PROTEIN-CYSTEINE METHYLTRANSFERASE"/>
    <property type="match status" value="1"/>
</dbReference>